<dbReference type="Pfam" id="PF02080">
    <property type="entry name" value="TrkA_C"/>
    <property type="match status" value="1"/>
</dbReference>
<dbReference type="InterPro" id="IPR050721">
    <property type="entry name" value="Trk_Ktr_HKT_K-transport"/>
</dbReference>
<dbReference type="RefSeq" id="WP_229638419.1">
    <property type="nucleotide sequence ID" value="NZ_JADWDC010000001.1"/>
</dbReference>
<dbReference type="PANTHER" id="PTHR43833:SF7">
    <property type="entry name" value="KTR SYSTEM POTASSIUM UPTAKE PROTEIN C"/>
    <property type="match status" value="1"/>
</dbReference>
<dbReference type="InterPro" id="IPR003148">
    <property type="entry name" value="RCK_N"/>
</dbReference>
<keyword evidence="4" id="KW-1185">Reference proteome</keyword>
<evidence type="ECO:0000313" key="3">
    <source>
        <dbReference type="EMBL" id="MCC0175419.1"/>
    </source>
</evidence>
<name>A0A964BLS5_9CYAN</name>
<comment type="caution">
    <text evidence="3">The sequence shown here is derived from an EMBL/GenBank/DDBJ whole genome shotgun (WGS) entry which is preliminary data.</text>
</comment>
<dbReference type="GO" id="GO:0008324">
    <property type="term" value="F:monoatomic cation transmembrane transporter activity"/>
    <property type="evidence" value="ECO:0007669"/>
    <property type="project" value="InterPro"/>
</dbReference>
<dbReference type="PROSITE" id="PS51201">
    <property type="entry name" value="RCK_N"/>
    <property type="match status" value="1"/>
</dbReference>
<dbReference type="PROSITE" id="PS51202">
    <property type="entry name" value="RCK_C"/>
    <property type="match status" value="1"/>
</dbReference>
<reference evidence="3" key="1">
    <citation type="journal article" date="2021" name="Antonie Van Leeuwenhoek">
        <title>Draft genome and description of Waterburya agarophytonicola gen. nov. sp. nov. (Pleurocapsales, Cyanobacteria): a seaweed symbiont.</title>
        <authorList>
            <person name="Bonthond G."/>
            <person name="Shalygin S."/>
            <person name="Bayer T."/>
            <person name="Weinberger F."/>
        </authorList>
    </citation>
    <scope>NUCLEOTIDE SEQUENCE</scope>
    <source>
        <strain evidence="3">KI4</strain>
    </source>
</reference>
<dbReference type="InterPro" id="IPR036291">
    <property type="entry name" value="NAD(P)-bd_dom_sf"/>
</dbReference>
<gene>
    <name evidence="3" type="ORF">I4641_00290</name>
</gene>
<organism evidence="3 4">
    <name type="scientific">Waterburya agarophytonicola KI4</name>
    <dbReference type="NCBI Taxonomy" id="2874699"/>
    <lineage>
        <taxon>Bacteria</taxon>
        <taxon>Bacillati</taxon>
        <taxon>Cyanobacteriota</taxon>
        <taxon>Cyanophyceae</taxon>
        <taxon>Pleurocapsales</taxon>
        <taxon>Hyellaceae</taxon>
        <taxon>Waterburya</taxon>
        <taxon>Waterburya agarophytonicola</taxon>
    </lineage>
</organism>
<dbReference type="SUPFAM" id="SSF116726">
    <property type="entry name" value="TrkA C-terminal domain-like"/>
    <property type="match status" value="1"/>
</dbReference>
<evidence type="ECO:0000313" key="4">
    <source>
        <dbReference type="Proteomes" id="UP000729733"/>
    </source>
</evidence>
<dbReference type="PANTHER" id="PTHR43833">
    <property type="entry name" value="POTASSIUM CHANNEL PROTEIN 2-RELATED-RELATED"/>
    <property type="match status" value="1"/>
</dbReference>
<dbReference type="SUPFAM" id="SSF51735">
    <property type="entry name" value="NAD(P)-binding Rossmann-fold domains"/>
    <property type="match status" value="1"/>
</dbReference>
<dbReference type="InterPro" id="IPR006037">
    <property type="entry name" value="RCK_C"/>
</dbReference>
<protein>
    <submittedName>
        <fullName evidence="3">TrkA family potassium uptake protein</fullName>
    </submittedName>
</protein>
<dbReference type="AlphaFoldDB" id="A0A964BLS5"/>
<dbReference type="Gene3D" id="3.40.50.720">
    <property type="entry name" value="NAD(P)-binding Rossmann-like Domain"/>
    <property type="match status" value="1"/>
</dbReference>
<feature type="domain" description="RCK C-terminal" evidence="2">
    <location>
        <begin position="150"/>
        <end position="229"/>
    </location>
</feature>
<dbReference type="EMBL" id="JADWDC010000001">
    <property type="protein sequence ID" value="MCC0175419.1"/>
    <property type="molecule type" value="Genomic_DNA"/>
</dbReference>
<dbReference type="Gene3D" id="3.30.70.1450">
    <property type="entry name" value="Regulator of K+ conductance, C-terminal domain"/>
    <property type="match status" value="1"/>
</dbReference>
<dbReference type="GO" id="GO:0006813">
    <property type="term" value="P:potassium ion transport"/>
    <property type="evidence" value="ECO:0007669"/>
    <property type="project" value="InterPro"/>
</dbReference>
<dbReference type="InterPro" id="IPR036721">
    <property type="entry name" value="RCK_C_sf"/>
</dbReference>
<dbReference type="Proteomes" id="UP000729733">
    <property type="component" value="Unassembled WGS sequence"/>
</dbReference>
<evidence type="ECO:0000259" key="2">
    <source>
        <dbReference type="PROSITE" id="PS51202"/>
    </source>
</evidence>
<evidence type="ECO:0000259" key="1">
    <source>
        <dbReference type="PROSITE" id="PS51201"/>
    </source>
</evidence>
<accession>A0A964BLS5</accession>
<dbReference type="Pfam" id="PF02254">
    <property type="entry name" value="TrkA_N"/>
    <property type="match status" value="1"/>
</dbReference>
<sequence length="229" mass="25051">MKSLNFLTNSRSKNRQFAVIGLGRFGRAVCTSLHKMGYEVLGTDIDQKLVTQVLTQKVASHAIQLDSTEPESLKEAGIFEMDTVIVAIGNYLQESIITTLNVKEAGVEQVVAKASSEIHGKVLRRVGADRVVFPEYEAGCALAINLTQPAFLERFELDTENSIVEVLVPEAFHGKTLSQLDLRKCYGVNVLAIGNGEKFITNPNPGQVLKKGLVMVVIGDNKNLQKLPI</sequence>
<proteinExistence type="predicted"/>
<feature type="domain" description="RCK N-terminal" evidence="1">
    <location>
        <begin position="14"/>
        <end position="132"/>
    </location>
</feature>